<organism evidence="9 10">
    <name type="scientific">Marmota monax</name>
    <name type="common">Woodchuck</name>
    <dbReference type="NCBI Taxonomy" id="9995"/>
    <lineage>
        <taxon>Eukaryota</taxon>
        <taxon>Metazoa</taxon>
        <taxon>Chordata</taxon>
        <taxon>Craniata</taxon>
        <taxon>Vertebrata</taxon>
        <taxon>Euteleostomi</taxon>
        <taxon>Mammalia</taxon>
        <taxon>Eutheria</taxon>
        <taxon>Euarchontoglires</taxon>
        <taxon>Glires</taxon>
        <taxon>Rodentia</taxon>
        <taxon>Sciuromorpha</taxon>
        <taxon>Sciuridae</taxon>
        <taxon>Xerinae</taxon>
        <taxon>Marmotini</taxon>
        <taxon>Marmota</taxon>
    </lineage>
</organism>
<dbReference type="Gene3D" id="3.40.50.12780">
    <property type="entry name" value="N-terminal domain of ligase-like"/>
    <property type="match status" value="1"/>
</dbReference>
<proteinExistence type="predicted"/>
<accession>A0A5E4BIA2</accession>
<keyword evidence="5" id="KW-0067">ATP-binding</keyword>
<keyword evidence="4" id="KW-0443">Lipid metabolism</keyword>
<dbReference type="PANTHER" id="PTHR43272:SF101">
    <property type="entry name" value="ACYL-COA SYNTHETASE BUBBLEGUM FAMILY MEMBER 2-RELATED"/>
    <property type="match status" value="1"/>
</dbReference>
<dbReference type="SUPFAM" id="SSF56801">
    <property type="entry name" value="Acetyl-CoA synthetase-like"/>
    <property type="match status" value="2"/>
</dbReference>
<dbReference type="GO" id="GO:0004467">
    <property type="term" value="F:long-chain fatty acid-CoA ligase activity"/>
    <property type="evidence" value="ECO:0007669"/>
    <property type="project" value="UniProtKB-EC"/>
</dbReference>
<dbReference type="GO" id="GO:0016020">
    <property type="term" value="C:membrane"/>
    <property type="evidence" value="ECO:0007669"/>
    <property type="project" value="TreeGrafter"/>
</dbReference>
<gene>
    <name evidence="9" type="ORF">MONAX_5E019246</name>
</gene>
<comment type="caution">
    <text evidence="9">The sequence shown here is derived from an EMBL/GenBank/DDBJ whole genome shotgun (WGS) entry which is preliminary data.</text>
</comment>
<dbReference type="Pfam" id="PF00501">
    <property type="entry name" value="AMP-binding"/>
    <property type="match status" value="2"/>
</dbReference>
<evidence type="ECO:0000256" key="1">
    <source>
        <dbReference type="ARBA" id="ARBA00022490"/>
    </source>
</evidence>
<dbReference type="GO" id="GO:0005783">
    <property type="term" value="C:endoplasmic reticulum"/>
    <property type="evidence" value="ECO:0007669"/>
    <property type="project" value="TreeGrafter"/>
</dbReference>
<evidence type="ECO:0000256" key="4">
    <source>
        <dbReference type="ARBA" id="ARBA00022832"/>
    </source>
</evidence>
<evidence type="ECO:0000256" key="6">
    <source>
        <dbReference type="ARBA" id="ARBA00024484"/>
    </source>
</evidence>
<keyword evidence="4" id="KW-0276">Fatty acid metabolism</keyword>
<evidence type="ECO:0000256" key="7">
    <source>
        <dbReference type="ARBA" id="ARBA00026121"/>
    </source>
</evidence>
<dbReference type="InterPro" id="IPR042099">
    <property type="entry name" value="ANL_N_sf"/>
</dbReference>
<keyword evidence="1" id="KW-0963">Cytoplasm</keyword>
<reference evidence="9" key="1">
    <citation type="submission" date="2019-04" db="EMBL/GenBank/DDBJ databases">
        <authorList>
            <person name="Alioto T."/>
            <person name="Alioto T."/>
        </authorList>
    </citation>
    <scope>NUCLEOTIDE SEQUENCE [LARGE SCALE GENOMIC DNA]</scope>
</reference>
<keyword evidence="10" id="KW-1185">Reference proteome</keyword>
<evidence type="ECO:0000313" key="9">
    <source>
        <dbReference type="EMBL" id="VTJ68649.1"/>
    </source>
</evidence>
<dbReference type="AlphaFoldDB" id="A0A5E4BIA2"/>
<sequence>MAVAPRWQWPLDGLGCLVHPQWHDFMELGSSIPDTQLDQIIKTQKANQCAVIIYTSGTVGLPKGVMLSHNNVSAKPLAVGGGRGGCSERGLGRAVPVPKPRFPHLRDGSISTGGCCSKRGWLEKPPQWPLDGHSGWFRTPSDPLGDGLIPSTYLGPNAPRITWMAGAVVRDLELTATPEHQEVVVSYLPLSHIAAQMMDMWVPIKIGAVIYFAESDALKGTLVHTLKEIKPTIFLGVPRIWEKMHDTIKENLAKASSLRKKAFTWAKDTGLKVNTKRMLG</sequence>
<evidence type="ECO:0000256" key="3">
    <source>
        <dbReference type="ARBA" id="ARBA00022741"/>
    </source>
</evidence>
<dbReference type="EC" id="6.2.1.3" evidence="7"/>
<keyword evidence="2" id="KW-0436">Ligase</keyword>
<evidence type="ECO:0000313" key="10">
    <source>
        <dbReference type="Proteomes" id="UP000335636"/>
    </source>
</evidence>
<dbReference type="EMBL" id="CABDUW010000438">
    <property type="protein sequence ID" value="VTJ68649.1"/>
    <property type="molecule type" value="Genomic_DNA"/>
</dbReference>
<keyword evidence="3" id="KW-0547">Nucleotide-binding</keyword>
<dbReference type="Gene3D" id="3.40.50.980">
    <property type="match status" value="1"/>
</dbReference>
<comment type="catalytic activity">
    <reaction evidence="6">
        <text>a long-chain fatty acid + ATP + CoA = a long-chain fatty acyl-CoA + AMP + diphosphate</text>
        <dbReference type="Rhea" id="RHEA:15421"/>
        <dbReference type="ChEBI" id="CHEBI:30616"/>
        <dbReference type="ChEBI" id="CHEBI:33019"/>
        <dbReference type="ChEBI" id="CHEBI:57287"/>
        <dbReference type="ChEBI" id="CHEBI:57560"/>
        <dbReference type="ChEBI" id="CHEBI:83139"/>
        <dbReference type="ChEBI" id="CHEBI:456215"/>
        <dbReference type="EC" id="6.2.1.3"/>
    </reaction>
    <physiologicalReaction direction="left-to-right" evidence="6">
        <dbReference type="Rhea" id="RHEA:15422"/>
    </physiologicalReaction>
</comment>
<dbReference type="PANTHER" id="PTHR43272">
    <property type="entry name" value="LONG-CHAIN-FATTY-ACID--COA LIGASE"/>
    <property type="match status" value="1"/>
</dbReference>
<dbReference type="Proteomes" id="UP000335636">
    <property type="component" value="Unassembled WGS sequence"/>
</dbReference>
<feature type="domain" description="AMP-dependent synthetase/ligase" evidence="8">
    <location>
        <begin position="40"/>
        <end position="75"/>
    </location>
</feature>
<evidence type="ECO:0000256" key="2">
    <source>
        <dbReference type="ARBA" id="ARBA00022598"/>
    </source>
</evidence>
<name>A0A5E4BIA2_MARMO</name>
<evidence type="ECO:0000256" key="5">
    <source>
        <dbReference type="ARBA" id="ARBA00022840"/>
    </source>
</evidence>
<protein>
    <recommendedName>
        <fullName evidence="7">long-chain-fatty-acid--CoA ligase</fullName>
        <ecNumber evidence="7">6.2.1.3</ecNumber>
    </recommendedName>
</protein>
<feature type="domain" description="AMP-dependent synthetase/ligase" evidence="8">
    <location>
        <begin position="178"/>
        <end position="259"/>
    </location>
</feature>
<evidence type="ECO:0000259" key="8">
    <source>
        <dbReference type="Pfam" id="PF00501"/>
    </source>
</evidence>
<dbReference type="GO" id="GO:0005524">
    <property type="term" value="F:ATP binding"/>
    <property type="evidence" value="ECO:0007669"/>
    <property type="project" value="UniProtKB-KW"/>
</dbReference>
<dbReference type="InterPro" id="IPR000873">
    <property type="entry name" value="AMP-dep_synth/lig_dom"/>
</dbReference>